<feature type="compositionally biased region" description="Polar residues" evidence="1">
    <location>
        <begin position="161"/>
        <end position="179"/>
    </location>
</feature>
<dbReference type="CDD" id="cd04301">
    <property type="entry name" value="NAT_SF"/>
    <property type="match status" value="1"/>
</dbReference>
<dbReference type="AlphaFoldDB" id="A0A918CFK5"/>
<dbReference type="RefSeq" id="WP_189084163.1">
    <property type="nucleotide sequence ID" value="NZ_BMRJ01000001.1"/>
</dbReference>
<dbReference type="InterPro" id="IPR000182">
    <property type="entry name" value="GNAT_dom"/>
</dbReference>
<dbReference type="GO" id="GO:0016747">
    <property type="term" value="F:acyltransferase activity, transferring groups other than amino-acyl groups"/>
    <property type="evidence" value="ECO:0007669"/>
    <property type="project" value="InterPro"/>
</dbReference>
<dbReference type="InterPro" id="IPR016181">
    <property type="entry name" value="Acyl_CoA_acyltransferase"/>
</dbReference>
<accession>A0A918CFK5</accession>
<gene>
    <name evidence="3" type="ORF">GCM10010196_09970</name>
</gene>
<protein>
    <recommendedName>
        <fullName evidence="2">N-acetyltransferase domain-containing protein</fullName>
    </recommendedName>
</protein>
<dbReference type="PROSITE" id="PS51186">
    <property type="entry name" value="GNAT"/>
    <property type="match status" value="1"/>
</dbReference>
<dbReference type="Gene3D" id="3.40.630.30">
    <property type="match status" value="1"/>
</dbReference>
<evidence type="ECO:0000313" key="3">
    <source>
        <dbReference type="EMBL" id="GGR18831.1"/>
    </source>
</evidence>
<dbReference type="Pfam" id="PF13673">
    <property type="entry name" value="Acetyltransf_10"/>
    <property type="match status" value="1"/>
</dbReference>
<keyword evidence="4" id="KW-1185">Reference proteome</keyword>
<reference evidence="3" key="1">
    <citation type="journal article" date="2014" name="Int. J. Syst. Evol. Microbiol.">
        <title>Complete genome sequence of Corynebacterium casei LMG S-19264T (=DSM 44701T), isolated from a smear-ripened cheese.</title>
        <authorList>
            <consortium name="US DOE Joint Genome Institute (JGI-PGF)"/>
            <person name="Walter F."/>
            <person name="Albersmeier A."/>
            <person name="Kalinowski J."/>
            <person name="Ruckert C."/>
        </authorList>
    </citation>
    <scope>NUCLEOTIDE SEQUENCE</scope>
    <source>
        <strain evidence="3">JCM 3346</strain>
    </source>
</reference>
<comment type="caution">
    <text evidence="3">The sequence shown here is derived from an EMBL/GenBank/DDBJ whole genome shotgun (WGS) entry which is preliminary data.</text>
</comment>
<feature type="region of interest" description="Disordered" evidence="1">
    <location>
        <begin position="146"/>
        <end position="179"/>
    </location>
</feature>
<name>A0A918CFK5_AGRME</name>
<feature type="domain" description="N-acetyltransferase" evidence="2">
    <location>
        <begin position="11"/>
        <end position="156"/>
    </location>
</feature>
<dbReference type="Proteomes" id="UP000610303">
    <property type="component" value="Unassembled WGS sequence"/>
</dbReference>
<dbReference type="EMBL" id="BMRJ01000001">
    <property type="protein sequence ID" value="GGR18831.1"/>
    <property type="molecule type" value="Genomic_DNA"/>
</dbReference>
<sequence>MTAELDPRHPLVQQIAAEVLRERLPGVPAELAAPLVAAQLRAKFEAMRASRPAATAELLPAGRGDADALGYLVVDRSGEELRLVDLAVRAEARGRGVASAALRSLATEADAAGRAITLSVWAGDPTERLYARHGFVRIEEPGARDAAGGYVELRRPPRPSARQSSVWTGDTSTSSSSAQ</sequence>
<reference evidence="3" key="2">
    <citation type="submission" date="2020-09" db="EMBL/GenBank/DDBJ databases">
        <authorList>
            <person name="Sun Q."/>
            <person name="Ohkuma M."/>
        </authorList>
    </citation>
    <scope>NUCLEOTIDE SEQUENCE</scope>
    <source>
        <strain evidence="3">JCM 3346</strain>
    </source>
</reference>
<evidence type="ECO:0000259" key="2">
    <source>
        <dbReference type="PROSITE" id="PS51186"/>
    </source>
</evidence>
<evidence type="ECO:0000313" key="4">
    <source>
        <dbReference type="Proteomes" id="UP000610303"/>
    </source>
</evidence>
<proteinExistence type="predicted"/>
<organism evidence="3 4">
    <name type="scientific">Agromyces mediolanus</name>
    <name type="common">Corynebacterium mediolanum</name>
    <dbReference type="NCBI Taxonomy" id="41986"/>
    <lineage>
        <taxon>Bacteria</taxon>
        <taxon>Bacillati</taxon>
        <taxon>Actinomycetota</taxon>
        <taxon>Actinomycetes</taxon>
        <taxon>Micrococcales</taxon>
        <taxon>Microbacteriaceae</taxon>
        <taxon>Agromyces</taxon>
    </lineage>
</organism>
<dbReference type="SUPFAM" id="SSF55729">
    <property type="entry name" value="Acyl-CoA N-acyltransferases (Nat)"/>
    <property type="match status" value="1"/>
</dbReference>
<evidence type="ECO:0000256" key="1">
    <source>
        <dbReference type="SAM" id="MobiDB-lite"/>
    </source>
</evidence>